<evidence type="ECO:0000313" key="2">
    <source>
        <dbReference type="Proteomes" id="UP000816034"/>
    </source>
</evidence>
<sequence length="1539" mass="179220">MQSDGWRIIQKKIEKFVRKTVVAEGLESGQPSSSPNHVSNKELRELIGGEWMKYFELILDPKKVLQFMVLKSTMMNVMNGKRQASSEEENLLMLEFLNEFLQLCVKYEFERRIKFLASKFDPFIENEQWNNSNNIEKQETMNEKLADLCIATLIHDSSQFTSLNFMLDDSAYLLTIYTEFISLLSVNKHDIVLPVNCHDAFQNLLRLNETCGSSEIEYYISKVRKYFDDEILPAENSHFTILEIAKLKLEWSEMCDKKTSQQRKVKYLKDVVFSQHQMLDTRFVTLFSSFLERFTSLKRRQHSVKIEFRDFEHKLLIFSYCHMIYGTSIPCHMDTAANPTDKKGISTIATDENSSQHADSLTEFLAQKRQNSLKELSNIEQMVNHSFLEFKQIHPRSSASLEQTFTSYANEPLRYEKMNEAISKQLSKQLTEDMRRMQSAFDCDPMLKYMFGTPSQQPFMKTENSMHSLSLTRDTRGDMCLILDDCHEISERSNYNMLTFAETELEERKDSFSLDMLTHWRNEIISASEEPVSNHEGKNDAIHLNDMALLCSSLVPELFHCPFKIREGDGGESKNKHTTLDYLIATFTSQANVSLAHLKKLYSEYSQEFVETQTVPILPLDFVIQRYDKVYYMLRTRRDCAERLCELFEVVSENLNSSANWLDDYAEEYRCMFQIGEDIRHRKHTSTISFNSFNMLRYLNDRGISSTEFTSSDPIEMLTSFLNDVCSPLETIEKDEILKCMTELLSSLKEELFLNLENIGQMLGHLNDFIMQSLNTTVLLARKNLENSISLMLMLSILSKTGSKFFTNYRTVAMQKAQYFLSKLLEMLTVEIHDRFSHTNLFYLLRKIQILSITHSCLFDIRNSIFVQYCHQRNDYLQAMKFITEHFRIQPLSVMLKNYPQLSACALNIGQHSKLLVDRKLRLFMNYHFLIPEFNRYGLNKLLSSQILVPKSDIFNWIEKSIERESLLSSLTQIPKIVFPLHVNPNETLDERAIQEHYTLFEKQVKDIIALNQEIIELETKGTYENNDETHKQLAPTTLQDLNTGQPQAMINFEDVLEDLSNVCEVFIFPSSDSEFLTNDPEKIKRMLLDSLPIILFDILHSFPDSINQWTSFIVQQLLSYLKSPECTMYLSRFFKNFVKNPTLETTTWMNVEISTLLATYCCRYVFKTIQEIAMKLCEHVFEMCLVVEASLFSQYRFSTKWNVNHGTIQSTIANSCNNIKELLNSATMNGENQAGTCVWNHLKEQQHFKEEKKMSQLLNLFAITEKEPLFQLLSSAVDHLCVHIIEDRLLNYHLKVSIPSKTLNPNDFSLTDRSIPLVKTLELVGLQHSKKLLSALDECKQLAFFELDFEEYADILQEVIQMAQPHSQSKNMKKISNNKTETETTRHFDENTTTQQQHILLYLHQVMLVLGNYPFHKLLRTTQIGEHNSLPYLHPIMHSTVLSTIASNPLVEMGVKKLNSFHKLRLGKLMDDLVRKCHLAQCEAQTQFMEQMKKDLLESSHEMVNVKNEVDQVNRSLLERLLKYTSSTMKKCRDSIVP</sequence>
<proteinExistence type="predicted"/>
<protein>
    <submittedName>
        <fullName evidence="1">Uncharacterized protein</fullName>
    </submittedName>
</protein>
<dbReference type="EMBL" id="PYSW02000048">
    <property type="protein sequence ID" value="KAG2374071.1"/>
    <property type="molecule type" value="Genomic_DNA"/>
</dbReference>
<organism evidence="1 2">
    <name type="scientific">Naegleria lovaniensis</name>
    <name type="common">Amoeba</name>
    <dbReference type="NCBI Taxonomy" id="51637"/>
    <lineage>
        <taxon>Eukaryota</taxon>
        <taxon>Discoba</taxon>
        <taxon>Heterolobosea</taxon>
        <taxon>Tetramitia</taxon>
        <taxon>Eutetramitia</taxon>
        <taxon>Vahlkampfiidae</taxon>
        <taxon>Naegleria</taxon>
    </lineage>
</organism>
<name>A0AA88GH85_NAELO</name>
<dbReference type="GeneID" id="68103604"/>
<gene>
    <name evidence="1" type="ORF">C9374_011150</name>
</gene>
<dbReference type="Proteomes" id="UP000816034">
    <property type="component" value="Unassembled WGS sequence"/>
</dbReference>
<reference evidence="1 2" key="1">
    <citation type="journal article" date="2018" name="BMC Genomics">
        <title>The genome of Naegleria lovaniensis, the basis for a comparative approach to unravel pathogenicity factors of the human pathogenic amoeba N. fowleri.</title>
        <authorList>
            <person name="Liechti N."/>
            <person name="Schurch N."/>
            <person name="Bruggmann R."/>
            <person name="Wittwer M."/>
        </authorList>
    </citation>
    <scope>NUCLEOTIDE SEQUENCE [LARGE SCALE GENOMIC DNA]</scope>
    <source>
        <strain evidence="1 2">ATCC 30569</strain>
    </source>
</reference>
<keyword evidence="2" id="KW-1185">Reference proteome</keyword>
<dbReference type="RefSeq" id="XP_044543245.1">
    <property type="nucleotide sequence ID" value="XM_044686774.1"/>
</dbReference>
<evidence type="ECO:0000313" key="1">
    <source>
        <dbReference type="EMBL" id="KAG2374071.1"/>
    </source>
</evidence>
<accession>A0AA88GH85</accession>
<comment type="caution">
    <text evidence="1">The sequence shown here is derived from an EMBL/GenBank/DDBJ whole genome shotgun (WGS) entry which is preliminary data.</text>
</comment>